<accession>A0A5C6S6S6</accession>
<dbReference type="AlphaFoldDB" id="A0A5C6S6S6"/>
<dbReference type="EMBL" id="VOPL01000002">
    <property type="protein sequence ID" value="TXB69751.1"/>
    <property type="molecule type" value="Genomic_DNA"/>
</dbReference>
<proteinExistence type="predicted"/>
<comment type="caution">
    <text evidence="1">The sequence shown here is derived from an EMBL/GenBank/DDBJ whole genome shotgun (WGS) entry which is preliminary data.</text>
</comment>
<keyword evidence="2" id="KW-1185">Reference proteome</keyword>
<dbReference type="RefSeq" id="WP_147097041.1">
    <property type="nucleotide sequence ID" value="NZ_JBHUFH010000001.1"/>
</dbReference>
<organism evidence="1 2">
    <name type="scientific">Paracoccus aurantiacus</name>
    <dbReference type="NCBI Taxonomy" id="2599412"/>
    <lineage>
        <taxon>Bacteria</taxon>
        <taxon>Pseudomonadati</taxon>
        <taxon>Pseudomonadota</taxon>
        <taxon>Alphaproteobacteria</taxon>
        <taxon>Rhodobacterales</taxon>
        <taxon>Paracoccaceae</taxon>
        <taxon>Paracoccus</taxon>
    </lineage>
</organism>
<dbReference type="OrthoDB" id="2656750at2"/>
<evidence type="ECO:0000313" key="2">
    <source>
        <dbReference type="Proteomes" id="UP000321562"/>
    </source>
</evidence>
<reference evidence="1 2" key="1">
    <citation type="submission" date="2019-08" db="EMBL/GenBank/DDBJ databases">
        <authorList>
            <person name="Ye J."/>
        </authorList>
    </citation>
    <scope>NUCLEOTIDE SEQUENCE [LARGE SCALE GENOMIC DNA]</scope>
    <source>
        <strain evidence="1 2">TK008</strain>
    </source>
</reference>
<dbReference type="Proteomes" id="UP000321562">
    <property type="component" value="Unassembled WGS sequence"/>
</dbReference>
<name>A0A5C6S6S6_9RHOB</name>
<gene>
    <name evidence="1" type="ORF">FQV27_06420</name>
</gene>
<protein>
    <submittedName>
        <fullName evidence="1">SinR family protein</fullName>
    </submittedName>
</protein>
<evidence type="ECO:0000313" key="1">
    <source>
        <dbReference type="EMBL" id="TXB69751.1"/>
    </source>
</evidence>
<sequence>MTTYLVGYDLNREGSNYSEKNKALIELIKDEANGYWHHLDSSWIINSSKTATLLRDRFKTVLDDDDELLVIKVSAPAAWHGFNKSGSDWLVKHIE</sequence>